<keyword evidence="4" id="KW-1185">Reference proteome</keyword>
<reference evidence="3 4" key="1">
    <citation type="journal article" date="2016" name="Mol. Biol. Evol.">
        <title>Comparative Genomics of Early-Diverging Mushroom-Forming Fungi Provides Insights into the Origins of Lignocellulose Decay Capabilities.</title>
        <authorList>
            <person name="Nagy L.G."/>
            <person name="Riley R."/>
            <person name="Tritt A."/>
            <person name="Adam C."/>
            <person name="Daum C."/>
            <person name="Floudas D."/>
            <person name="Sun H."/>
            <person name="Yadav J.S."/>
            <person name="Pangilinan J."/>
            <person name="Larsson K.H."/>
            <person name="Matsuura K."/>
            <person name="Barry K."/>
            <person name="Labutti K."/>
            <person name="Kuo R."/>
            <person name="Ohm R.A."/>
            <person name="Bhattacharya S.S."/>
            <person name="Shirouzu T."/>
            <person name="Yoshinaga Y."/>
            <person name="Martin F.M."/>
            <person name="Grigoriev I.V."/>
            <person name="Hibbett D.S."/>
        </authorList>
    </citation>
    <scope>NUCLEOTIDE SEQUENCE [LARGE SCALE GENOMIC DNA]</scope>
    <source>
        <strain evidence="3 4">HHB14362 ss-1</strain>
    </source>
</reference>
<dbReference type="Pfam" id="PF20149">
    <property type="entry name" value="DUF6532"/>
    <property type="match status" value="1"/>
</dbReference>
<organism evidence="3 4">
    <name type="scientific">Neolentinus lepideus HHB14362 ss-1</name>
    <dbReference type="NCBI Taxonomy" id="1314782"/>
    <lineage>
        <taxon>Eukaryota</taxon>
        <taxon>Fungi</taxon>
        <taxon>Dikarya</taxon>
        <taxon>Basidiomycota</taxon>
        <taxon>Agaricomycotina</taxon>
        <taxon>Agaricomycetes</taxon>
        <taxon>Gloeophyllales</taxon>
        <taxon>Gloeophyllaceae</taxon>
        <taxon>Neolentinus</taxon>
    </lineage>
</organism>
<feature type="compositionally biased region" description="Low complexity" evidence="1">
    <location>
        <begin position="22"/>
        <end position="51"/>
    </location>
</feature>
<dbReference type="OrthoDB" id="3214739at2759"/>
<evidence type="ECO:0000256" key="1">
    <source>
        <dbReference type="SAM" id="MobiDB-lite"/>
    </source>
</evidence>
<dbReference type="Proteomes" id="UP000076761">
    <property type="component" value="Unassembled WGS sequence"/>
</dbReference>
<dbReference type="InterPro" id="IPR045341">
    <property type="entry name" value="DUF6532"/>
</dbReference>
<evidence type="ECO:0000313" key="3">
    <source>
        <dbReference type="EMBL" id="KZT19113.1"/>
    </source>
</evidence>
<proteinExistence type="predicted"/>
<name>A0A165N343_9AGAM</name>
<protein>
    <recommendedName>
        <fullName evidence="2">DUF6532 domain-containing protein</fullName>
    </recommendedName>
</protein>
<sequence length="591" mass="65233">MAGRMRGNDQGSQPAHQAPGPSQLTKAQKAAATRARNRQQQDAQDALALSQPKVPCHAKVQAVENRVWLKQKDTVQVRQLKRAALTMAATEWNASKKSKKDTPVITAVRHPAATINDNSDEPSEEELGDESDEEAHAECEADVLESDDERLMSMGAGQLAAALSNEAPLFYGTNEQEEDYGALLHGPVKVRRKVKARSSSASSYDSANVSIPDDVPSEDEGPVSHAASRRSSMESMHSHLSFEDTVISHHDNGTAAKTIYRTNGNVPTAVDLFQTDDHVTDVWTPAATVSHRSIPSSSRFTAADIPIKNGPGPYDMTALVYNNKNKVNLTVQTPEIREVLHLAIDQVYVYILTKNAYLEVGTRHMVALDACTMAAEHLGTQYMPILNRLQDGNEKGFRKALADIVDGRISVLRRDIKRIAINQVLRFYALSSGKADYVKTLMDAQRYMFPGDHTHGQFNNREPWCHGAIVAVMRMAYFTGSGSFRDQHHDLFLCSDGELWVPDAMVALIHVAIDEWSSGDYKPADFTGNSWARTYEVHISTLNHVRTVAAPRYYQTMNYLFQTVRAANGSGAVVTSQQPSTVSLMDLQNEV</sequence>
<dbReference type="STRING" id="1314782.A0A165N343"/>
<feature type="compositionally biased region" description="Low complexity" evidence="1">
    <location>
        <begin position="224"/>
        <end position="235"/>
    </location>
</feature>
<feature type="domain" description="DUF6532" evidence="2">
    <location>
        <begin position="343"/>
        <end position="544"/>
    </location>
</feature>
<feature type="region of interest" description="Disordered" evidence="1">
    <location>
        <begin position="196"/>
        <end position="238"/>
    </location>
</feature>
<dbReference type="EMBL" id="KV425650">
    <property type="protein sequence ID" value="KZT19113.1"/>
    <property type="molecule type" value="Genomic_DNA"/>
</dbReference>
<feature type="region of interest" description="Disordered" evidence="1">
    <location>
        <begin position="1"/>
        <end position="54"/>
    </location>
</feature>
<feature type="region of interest" description="Disordered" evidence="1">
    <location>
        <begin position="110"/>
        <end position="140"/>
    </location>
</feature>
<dbReference type="AlphaFoldDB" id="A0A165N343"/>
<evidence type="ECO:0000313" key="4">
    <source>
        <dbReference type="Proteomes" id="UP000076761"/>
    </source>
</evidence>
<feature type="compositionally biased region" description="Low complexity" evidence="1">
    <location>
        <begin position="197"/>
        <end position="210"/>
    </location>
</feature>
<dbReference type="InParanoid" id="A0A165N343"/>
<accession>A0A165N343</accession>
<feature type="compositionally biased region" description="Acidic residues" evidence="1">
    <location>
        <begin position="118"/>
        <end position="133"/>
    </location>
</feature>
<evidence type="ECO:0000259" key="2">
    <source>
        <dbReference type="Pfam" id="PF20149"/>
    </source>
</evidence>
<gene>
    <name evidence="3" type="ORF">NEOLEDRAFT_1183683</name>
</gene>